<keyword evidence="4" id="KW-1185">Reference proteome</keyword>
<dbReference type="SUPFAM" id="SSF75304">
    <property type="entry name" value="Amidase signature (AS) enzymes"/>
    <property type="match status" value="1"/>
</dbReference>
<evidence type="ECO:0000313" key="3">
    <source>
        <dbReference type="EMBL" id="KAL0466679.1"/>
    </source>
</evidence>
<feature type="signal peptide" evidence="1">
    <location>
        <begin position="1"/>
        <end position="27"/>
    </location>
</feature>
<dbReference type="Pfam" id="PF01425">
    <property type="entry name" value="Amidase"/>
    <property type="match status" value="1"/>
</dbReference>
<dbReference type="Proteomes" id="UP001451303">
    <property type="component" value="Unassembled WGS sequence"/>
</dbReference>
<dbReference type="InterPro" id="IPR036928">
    <property type="entry name" value="AS_sf"/>
</dbReference>
<organism evidence="3 4">
    <name type="scientific">Neurospora intermedia</name>
    <dbReference type="NCBI Taxonomy" id="5142"/>
    <lineage>
        <taxon>Eukaryota</taxon>
        <taxon>Fungi</taxon>
        <taxon>Dikarya</taxon>
        <taxon>Ascomycota</taxon>
        <taxon>Pezizomycotina</taxon>
        <taxon>Sordariomycetes</taxon>
        <taxon>Sordariomycetidae</taxon>
        <taxon>Sordariales</taxon>
        <taxon>Sordariaceae</taxon>
        <taxon>Neurospora</taxon>
    </lineage>
</organism>
<feature type="domain" description="Amidase" evidence="2">
    <location>
        <begin position="78"/>
        <end position="545"/>
    </location>
</feature>
<dbReference type="InterPro" id="IPR023631">
    <property type="entry name" value="Amidase_dom"/>
</dbReference>
<sequence>MLPSFHHPKALLGKAVLLSLLPSPATSAFNPLPAVPNTPLNQQQQVPLDLNPPFDIREATISSIHNALLTGLTTCHTLISSYLARIEAFNPLLHAILSLNSHALDLASTIDVHLSSGNSSIDQPLLCIPILLKDNFNTHEMPTTAGSLALSQNTPLHDAPTVSAFKKAGAIILGKTNMHEFALEGISVSSLGGQVINPYDPSRTPGGSSGGTGAALAANLAVVGTGTDTVNSLRSPASANSLWSWRPTRGVVSREGVVPVGWTQDAVGGMARGVEDLGVLMSVMGMSMAGNGMGTESDNTTVLVPPEIKGRDYSKALYGGLGKLKGLRLGVLNGFFNHTAGEETTPVNEVMAKVLRRLEVAGVQLVNITEPVYDTVAIAAKLDVQTFEFREELDAYLEKTTYTDGGDGNGNGTGPRSFSDVYTLGKKQFVVLPSQYSYIRNAFNRSTSSPEYFVRQYGIQQLKTALARTFSTNKLDAVVYPEQKNLVVKIGSPSQSGRNGILAALTGSPVITVPVGFSNATETAPLGVPIGMEILGRPWTDDLLLGIAKHVDEALGPVRRMPAGGGLDKVVEVQGGGYEKVPVVRTDNGNIPGVYPLGVY</sequence>
<reference evidence="3 4" key="1">
    <citation type="submission" date="2023-09" db="EMBL/GenBank/DDBJ databases">
        <title>Multi-omics analysis of a traditional fermented food reveals byproduct-associated fungal strains for waste-to-food upcycling.</title>
        <authorList>
            <consortium name="Lawrence Berkeley National Laboratory"/>
            <person name="Rekdal V.M."/>
            <person name="Villalobos-Escobedo J.M."/>
            <person name="Rodriguez-Valeron N."/>
            <person name="Garcia M.O."/>
            <person name="Vasquez D.P."/>
            <person name="Damayanti I."/>
            <person name="Sorensen P.M."/>
            <person name="Baidoo E.E."/>
            <person name="De Carvalho A.C."/>
            <person name="Riley R."/>
            <person name="Lipzen A."/>
            <person name="He G."/>
            <person name="Yan M."/>
            <person name="Haridas S."/>
            <person name="Daum C."/>
            <person name="Yoshinaga Y."/>
            <person name="Ng V."/>
            <person name="Grigoriev I.V."/>
            <person name="Munk R."/>
            <person name="Nuraida L."/>
            <person name="Wijaya C.H."/>
            <person name="Morales P.-C."/>
            <person name="Keasling J.D."/>
        </authorList>
    </citation>
    <scope>NUCLEOTIDE SEQUENCE [LARGE SCALE GENOMIC DNA]</scope>
    <source>
        <strain evidence="3 4">FGSC 2613</strain>
    </source>
</reference>
<accession>A0ABR3D1W1</accession>
<evidence type="ECO:0000256" key="1">
    <source>
        <dbReference type="SAM" id="SignalP"/>
    </source>
</evidence>
<evidence type="ECO:0000313" key="4">
    <source>
        <dbReference type="Proteomes" id="UP001451303"/>
    </source>
</evidence>
<comment type="caution">
    <text evidence="3">The sequence shown here is derived from an EMBL/GenBank/DDBJ whole genome shotgun (WGS) entry which is preliminary data.</text>
</comment>
<dbReference type="Gene3D" id="3.90.1300.10">
    <property type="entry name" value="Amidase signature (AS) domain"/>
    <property type="match status" value="1"/>
</dbReference>
<dbReference type="EMBL" id="JAVLET010000012">
    <property type="protein sequence ID" value="KAL0466679.1"/>
    <property type="molecule type" value="Genomic_DNA"/>
</dbReference>
<gene>
    <name evidence="3" type="ORF">QR685DRAFT_600510</name>
</gene>
<dbReference type="PANTHER" id="PTHR42678:SF5">
    <property type="entry name" value="GLUTAMYL-TRNA(GLN) AMIDOTRANSFERASE SUBUNIT A"/>
    <property type="match status" value="1"/>
</dbReference>
<proteinExistence type="predicted"/>
<keyword evidence="1" id="KW-0732">Signal</keyword>
<dbReference type="PANTHER" id="PTHR42678">
    <property type="entry name" value="AMIDASE"/>
    <property type="match status" value="1"/>
</dbReference>
<protein>
    <submittedName>
        <fullName evidence="3">Amidase signature domain-containing protein</fullName>
    </submittedName>
</protein>
<evidence type="ECO:0000259" key="2">
    <source>
        <dbReference type="Pfam" id="PF01425"/>
    </source>
</evidence>
<name>A0ABR3D1W1_NEUIN</name>
<feature type="chain" id="PRO_5046819759" evidence="1">
    <location>
        <begin position="28"/>
        <end position="600"/>
    </location>
</feature>